<dbReference type="InterPro" id="IPR012347">
    <property type="entry name" value="Ferritin-like"/>
</dbReference>
<sequence>MSNNNYVEILKYAMNMEKKAEEFYGMYLNKVQAESNKEIFKELAEMEDDHYEILKKELDKIKADGKFNDIDTSALKGGEDIFKTNERDIKNIDFSKVVEDLPILRMAYAMESDFAKFYTEAAKSADDPNAKKLLEVLADWEIKHRDSFDEEIKLATQNSWFNNSFAPF</sequence>
<dbReference type="SUPFAM" id="SSF47240">
    <property type="entry name" value="Ferritin-like"/>
    <property type="match status" value="1"/>
</dbReference>
<organism evidence="2 3">
    <name type="scientific">Peptostreptococcus equinus</name>
    <dbReference type="NCBI Taxonomy" id="3003601"/>
    <lineage>
        <taxon>Bacteria</taxon>
        <taxon>Bacillati</taxon>
        <taxon>Bacillota</taxon>
        <taxon>Clostridia</taxon>
        <taxon>Peptostreptococcales</taxon>
        <taxon>Peptostreptococcaceae</taxon>
        <taxon>Peptostreptococcus</taxon>
    </lineage>
</organism>
<dbReference type="PANTHER" id="PTHR33531:SF10">
    <property type="entry name" value="BLR7895 PROTEIN"/>
    <property type="match status" value="1"/>
</dbReference>
<keyword evidence="3" id="KW-1185">Reference proteome</keyword>
<dbReference type="InterPro" id="IPR003251">
    <property type="entry name" value="Rr_diiron-bd_dom"/>
</dbReference>
<gene>
    <name evidence="2" type="ORF">O0R46_09810</name>
</gene>
<evidence type="ECO:0000313" key="2">
    <source>
        <dbReference type="EMBL" id="WAW14865.1"/>
    </source>
</evidence>
<reference evidence="2" key="1">
    <citation type="submission" date="2022-12" db="EMBL/GenBank/DDBJ databases">
        <title>Peptostreptococcus.</title>
        <authorList>
            <person name="Lee S.H."/>
        </authorList>
    </citation>
    <scope>NUCLEOTIDE SEQUENCE</scope>
    <source>
        <strain evidence="2">CBA3647</strain>
    </source>
</reference>
<dbReference type="RefSeq" id="WP_269311559.1">
    <property type="nucleotide sequence ID" value="NZ_CP114052.1"/>
</dbReference>
<dbReference type="InterPro" id="IPR009078">
    <property type="entry name" value="Ferritin-like_SF"/>
</dbReference>
<dbReference type="Gene3D" id="1.20.1260.10">
    <property type="match status" value="1"/>
</dbReference>
<dbReference type="PANTHER" id="PTHR33531">
    <property type="entry name" value="RUBRERYTHRIN SUBFAMILY"/>
    <property type="match status" value="1"/>
</dbReference>
<proteinExistence type="predicted"/>
<evidence type="ECO:0000259" key="1">
    <source>
        <dbReference type="Pfam" id="PF02915"/>
    </source>
</evidence>
<dbReference type="Proteomes" id="UP001164187">
    <property type="component" value="Chromosome"/>
</dbReference>
<protein>
    <submittedName>
        <fullName evidence="2">Ferritin family protein</fullName>
    </submittedName>
</protein>
<evidence type="ECO:0000313" key="3">
    <source>
        <dbReference type="Proteomes" id="UP001164187"/>
    </source>
</evidence>
<accession>A0ABY7JSA1</accession>
<name>A0ABY7JSA1_9FIRM</name>
<dbReference type="Pfam" id="PF02915">
    <property type="entry name" value="Rubrerythrin"/>
    <property type="match status" value="1"/>
</dbReference>
<dbReference type="EMBL" id="CP114052">
    <property type="protein sequence ID" value="WAW14865.1"/>
    <property type="molecule type" value="Genomic_DNA"/>
</dbReference>
<feature type="domain" description="Rubrerythrin diiron-binding" evidence="1">
    <location>
        <begin position="8"/>
        <end position="150"/>
    </location>
</feature>
<dbReference type="CDD" id="cd01045">
    <property type="entry name" value="Ferritin_like_AB"/>
    <property type="match status" value="1"/>
</dbReference>